<dbReference type="GeneID" id="4703845"/>
<gene>
    <name evidence="2" type="ORF">ACLA_045340</name>
</gene>
<dbReference type="Proteomes" id="UP000006701">
    <property type="component" value="Unassembled WGS sequence"/>
</dbReference>
<dbReference type="VEuPathDB" id="FungiDB:ACLA_045340"/>
<reference evidence="2 3" key="1">
    <citation type="journal article" date="2008" name="PLoS Genet.">
        <title>Genomic islands in the pathogenic filamentous fungus Aspergillus fumigatus.</title>
        <authorList>
            <person name="Fedorova N.D."/>
            <person name="Khaldi N."/>
            <person name="Joardar V.S."/>
            <person name="Maiti R."/>
            <person name="Amedeo P."/>
            <person name="Anderson M.J."/>
            <person name="Crabtree J."/>
            <person name="Silva J.C."/>
            <person name="Badger J.H."/>
            <person name="Albarraq A."/>
            <person name="Angiuoli S."/>
            <person name="Bussey H."/>
            <person name="Bowyer P."/>
            <person name="Cotty P.J."/>
            <person name="Dyer P.S."/>
            <person name="Egan A."/>
            <person name="Galens K."/>
            <person name="Fraser-Liggett C.M."/>
            <person name="Haas B.J."/>
            <person name="Inman J.M."/>
            <person name="Kent R."/>
            <person name="Lemieux S."/>
            <person name="Malavazi I."/>
            <person name="Orvis J."/>
            <person name="Roemer T."/>
            <person name="Ronning C.M."/>
            <person name="Sundaram J.P."/>
            <person name="Sutton G."/>
            <person name="Turner G."/>
            <person name="Venter J.C."/>
            <person name="White O.R."/>
            <person name="Whitty B.R."/>
            <person name="Youngman P."/>
            <person name="Wolfe K.H."/>
            <person name="Goldman G.H."/>
            <person name="Wortman J.R."/>
            <person name="Jiang B."/>
            <person name="Denning D.W."/>
            <person name="Nierman W.C."/>
        </authorList>
    </citation>
    <scope>NUCLEOTIDE SEQUENCE [LARGE SCALE GENOMIC DNA]</scope>
    <source>
        <strain evidence="3">ATCC 1007 / CBS 513.65 / DSM 816 / NCTC 3887 / NRRL 1</strain>
    </source>
</reference>
<accession>A1CGR4</accession>
<dbReference type="EMBL" id="DS027054">
    <property type="protein sequence ID" value="EAW10069.1"/>
    <property type="molecule type" value="Genomic_DNA"/>
</dbReference>
<dbReference type="KEGG" id="act:ACLA_045340"/>
<evidence type="ECO:0000313" key="3">
    <source>
        <dbReference type="Proteomes" id="UP000006701"/>
    </source>
</evidence>
<name>A1CGR4_ASPCL</name>
<proteinExistence type="predicted"/>
<keyword evidence="3" id="KW-1185">Reference proteome</keyword>
<evidence type="ECO:0000256" key="1">
    <source>
        <dbReference type="SAM" id="MobiDB-lite"/>
    </source>
</evidence>
<dbReference type="AlphaFoldDB" id="A1CGR4"/>
<sequence length="126" mass="14037">MAAVPLGPTPSRPRSPLPVTHPNWTKTYTIFLRFRLRRRSEAMVLNHTSQRSVVLQLNGASSATVGALKPRVSKKPLPDFGAEKPYPPALPEKEEYVVEFVGPDDPLHPQKWTLKKKSINESSGGR</sequence>
<protein>
    <submittedName>
        <fullName evidence="2">Uncharacterized protein</fullName>
    </submittedName>
</protein>
<organism evidence="2 3">
    <name type="scientific">Aspergillus clavatus (strain ATCC 1007 / CBS 513.65 / DSM 816 / NCTC 3887 / NRRL 1 / QM 1276 / 107)</name>
    <dbReference type="NCBI Taxonomy" id="344612"/>
    <lineage>
        <taxon>Eukaryota</taxon>
        <taxon>Fungi</taxon>
        <taxon>Dikarya</taxon>
        <taxon>Ascomycota</taxon>
        <taxon>Pezizomycotina</taxon>
        <taxon>Eurotiomycetes</taxon>
        <taxon>Eurotiomycetidae</taxon>
        <taxon>Eurotiales</taxon>
        <taxon>Aspergillaceae</taxon>
        <taxon>Aspergillus</taxon>
        <taxon>Aspergillus subgen. Fumigati</taxon>
    </lineage>
</organism>
<dbReference type="OrthoDB" id="4540858at2759"/>
<dbReference type="HOGENOM" id="CLU_1981142_0_0_1"/>
<feature type="region of interest" description="Disordered" evidence="1">
    <location>
        <begin position="1"/>
        <end position="20"/>
    </location>
</feature>
<evidence type="ECO:0000313" key="2">
    <source>
        <dbReference type="EMBL" id="EAW10069.1"/>
    </source>
</evidence>
<dbReference type="RefSeq" id="XP_001271495.1">
    <property type="nucleotide sequence ID" value="XM_001271494.1"/>
</dbReference>
<feature type="compositionally biased region" description="Pro residues" evidence="1">
    <location>
        <begin position="7"/>
        <end position="16"/>
    </location>
</feature>